<evidence type="ECO:0000313" key="2">
    <source>
        <dbReference type="Proteomes" id="UP000184447"/>
    </source>
</evidence>
<sequence>MKDIEKIIQEYTEAAIKYGNATEEGKYKIVNNQYKIIEKNIDKLKSIENGINKLENLLEHQSDYVKLWSARYLLYLKEQKAKETLLILIQKSGVIGFDAKMTLEEWGKGNISK</sequence>
<dbReference type="Proteomes" id="UP000184447">
    <property type="component" value="Unassembled WGS sequence"/>
</dbReference>
<dbReference type="RefSeq" id="WP_073341006.1">
    <property type="nucleotide sequence ID" value="NZ_FQXM01000061.1"/>
</dbReference>
<evidence type="ECO:0000313" key="1">
    <source>
        <dbReference type="EMBL" id="SHI07736.1"/>
    </source>
</evidence>
<dbReference type="EMBL" id="FQXM01000061">
    <property type="protein sequence ID" value="SHI07736.1"/>
    <property type="molecule type" value="Genomic_DNA"/>
</dbReference>
<dbReference type="InterPro" id="IPR016024">
    <property type="entry name" value="ARM-type_fold"/>
</dbReference>
<gene>
    <name evidence="1" type="ORF">SAMN02745207_04247</name>
</gene>
<reference evidence="1 2" key="1">
    <citation type="submission" date="2016-11" db="EMBL/GenBank/DDBJ databases">
        <authorList>
            <person name="Jaros S."/>
            <person name="Januszkiewicz K."/>
            <person name="Wedrychowicz H."/>
        </authorList>
    </citation>
    <scope>NUCLEOTIDE SEQUENCE [LARGE SCALE GENOMIC DNA]</scope>
    <source>
        <strain evidence="1 2">DSM 8605</strain>
    </source>
</reference>
<name>A0A1M5Y6Y9_9CLOT</name>
<dbReference type="InterPro" id="IPR042236">
    <property type="entry name" value="PI3K_accessory_sf"/>
</dbReference>
<dbReference type="STRING" id="1121316.SAMN02745207_04247"/>
<dbReference type="AlphaFoldDB" id="A0A1M5Y6Y9"/>
<proteinExistence type="predicted"/>
<dbReference type="OrthoDB" id="7866286at2"/>
<organism evidence="1 2">
    <name type="scientific">Clostridium grantii DSM 8605</name>
    <dbReference type="NCBI Taxonomy" id="1121316"/>
    <lineage>
        <taxon>Bacteria</taxon>
        <taxon>Bacillati</taxon>
        <taxon>Bacillota</taxon>
        <taxon>Clostridia</taxon>
        <taxon>Eubacteriales</taxon>
        <taxon>Clostridiaceae</taxon>
        <taxon>Clostridium</taxon>
    </lineage>
</organism>
<accession>A0A1M5Y6Y9</accession>
<protein>
    <submittedName>
        <fullName evidence="1">Uncharacterized protein</fullName>
    </submittedName>
</protein>
<dbReference type="Gene3D" id="1.25.40.70">
    <property type="entry name" value="Phosphatidylinositol 3-kinase, accessory domain (PIK)"/>
    <property type="match status" value="1"/>
</dbReference>
<dbReference type="SUPFAM" id="SSF48371">
    <property type="entry name" value="ARM repeat"/>
    <property type="match status" value="1"/>
</dbReference>
<keyword evidence="2" id="KW-1185">Reference proteome</keyword>